<keyword evidence="5" id="KW-1185">Reference proteome</keyword>
<dbReference type="InterPro" id="IPR011528">
    <property type="entry name" value="NERD"/>
</dbReference>
<proteinExistence type="predicted"/>
<protein>
    <submittedName>
        <fullName evidence="3">Nuclease-related domain-containing protein</fullName>
    </submittedName>
</protein>
<dbReference type="Proteomes" id="UP000198548">
    <property type="component" value="Unassembled WGS sequence"/>
</dbReference>
<reference evidence="3 4" key="1">
    <citation type="submission" date="2016-10" db="EMBL/GenBank/DDBJ databases">
        <authorList>
            <person name="de Groot N.N."/>
        </authorList>
    </citation>
    <scope>NUCLEOTIDE SEQUENCE [LARGE SCALE GENOMIC DNA]</scope>
    <source>
        <strain evidence="3 4">DSM 19182</strain>
    </source>
</reference>
<name>A0A1H7WPE4_9LACT</name>
<feature type="domain" description="NERD" evidence="1">
    <location>
        <begin position="38"/>
        <end position="149"/>
    </location>
</feature>
<accession>A0A1H7WPE4</accession>
<evidence type="ECO:0000313" key="2">
    <source>
        <dbReference type="EMBL" id="GEK90126.1"/>
    </source>
</evidence>
<dbReference type="Pfam" id="PF08378">
    <property type="entry name" value="NERD"/>
    <property type="match status" value="1"/>
</dbReference>
<reference evidence="2 5" key="2">
    <citation type="submission" date="2019-07" db="EMBL/GenBank/DDBJ databases">
        <title>Whole genome shotgun sequence of Alkalibacterium putridalgicola NBRC 103243.</title>
        <authorList>
            <person name="Hosoyama A."/>
            <person name="Uohara A."/>
            <person name="Ohji S."/>
            <person name="Ichikawa N."/>
        </authorList>
    </citation>
    <scope>NUCLEOTIDE SEQUENCE [LARGE SCALE GENOMIC DNA]</scope>
    <source>
        <strain evidence="2 5">NBRC 103243</strain>
    </source>
</reference>
<dbReference type="Proteomes" id="UP000321425">
    <property type="component" value="Unassembled WGS sequence"/>
</dbReference>
<dbReference type="OrthoDB" id="2136191at2"/>
<dbReference type="RefSeq" id="WP_091489516.1">
    <property type="nucleotide sequence ID" value="NZ_BJUX01000034.1"/>
</dbReference>
<dbReference type="PROSITE" id="PS50965">
    <property type="entry name" value="NERD"/>
    <property type="match status" value="1"/>
</dbReference>
<evidence type="ECO:0000313" key="3">
    <source>
        <dbReference type="EMBL" id="SEM23035.1"/>
    </source>
</evidence>
<dbReference type="AlphaFoldDB" id="A0A1H7WPE4"/>
<evidence type="ECO:0000313" key="4">
    <source>
        <dbReference type="Proteomes" id="UP000198548"/>
    </source>
</evidence>
<dbReference type="STRING" id="426703.SAMN04488100_1373"/>
<sequence length="319" mass="37079">MEIMKARTQPELMTVLKFLDKRMVLPVKNKQHIVSMEKGYEGEKRFDSLLGMAVQAEVLVLNDLLLSISDQSVQIDSLVITPETAYLYEIKNYRGDYQMKDRQLLTLSGKEIGNPLTQLTRTTSLLRQLFHQWHADIGVEGAVIYVNPTFTLYHASPKDPLILPNQIQAHFSKLDSQRVALNRNHRYLADRLLSKHRTDANFHQLIPDYDYHCLKKGITCVVCGSFDMEFTQRMGTCKSCHSKRAKEETVVQNIEEFRLLFPELKISRNIIHEWCGEKVSKERISFILSKKYTKKNHTTGAYYEWKESSLDDSLTNKRF</sequence>
<dbReference type="EMBL" id="FOBL01000037">
    <property type="protein sequence ID" value="SEM23035.1"/>
    <property type="molecule type" value="Genomic_DNA"/>
</dbReference>
<evidence type="ECO:0000259" key="1">
    <source>
        <dbReference type="PROSITE" id="PS50965"/>
    </source>
</evidence>
<organism evidence="3 4">
    <name type="scientific">Alkalibacterium putridalgicola</name>
    <dbReference type="NCBI Taxonomy" id="426703"/>
    <lineage>
        <taxon>Bacteria</taxon>
        <taxon>Bacillati</taxon>
        <taxon>Bacillota</taxon>
        <taxon>Bacilli</taxon>
        <taxon>Lactobacillales</taxon>
        <taxon>Carnobacteriaceae</taxon>
        <taxon>Alkalibacterium</taxon>
    </lineage>
</organism>
<gene>
    <name evidence="2" type="ORF">APU01nite_21650</name>
    <name evidence="3" type="ORF">SAMN04488100_1373</name>
</gene>
<evidence type="ECO:0000313" key="5">
    <source>
        <dbReference type="Proteomes" id="UP000321425"/>
    </source>
</evidence>
<dbReference type="EMBL" id="BJUX01000034">
    <property type="protein sequence ID" value="GEK90126.1"/>
    <property type="molecule type" value="Genomic_DNA"/>
</dbReference>